<dbReference type="EMBL" id="SEYY01021572">
    <property type="protein sequence ID" value="KAB7496241.1"/>
    <property type="molecule type" value="Genomic_DNA"/>
</dbReference>
<keyword evidence="2" id="KW-1185">Reference proteome</keyword>
<name>A0A5N5SQ54_9CRUS</name>
<gene>
    <name evidence="1" type="ORF">Anas_13163</name>
</gene>
<comment type="caution">
    <text evidence="1">The sequence shown here is derived from an EMBL/GenBank/DDBJ whole genome shotgun (WGS) entry which is preliminary data.</text>
</comment>
<evidence type="ECO:0000313" key="1">
    <source>
        <dbReference type="EMBL" id="KAB7496241.1"/>
    </source>
</evidence>
<organism evidence="1 2">
    <name type="scientific">Armadillidium nasatum</name>
    <dbReference type="NCBI Taxonomy" id="96803"/>
    <lineage>
        <taxon>Eukaryota</taxon>
        <taxon>Metazoa</taxon>
        <taxon>Ecdysozoa</taxon>
        <taxon>Arthropoda</taxon>
        <taxon>Crustacea</taxon>
        <taxon>Multicrustacea</taxon>
        <taxon>Malacostraca</taxon>
        <taxon>Eumalacostraca</taxon>
        <taxon>Peracarida</taxon>
        <taxon>Isopoda</taxon>
        <taxon>Oniscidea</taxon>
        <taxon>Crinocheta</taxon>
        <taxon>Armadillidiidae</taxon>
        <taxon>Armadillidium</taxon>
    </lineage>
</organism>
<dbReference type="AlphaFoldDB" id="A0A5N5SQ54"/>
<accession>A0A5N5SQ54</accession>
<sequence length="108" mass="12429">MTTKFIQRINFLLSEMGIDPLNCIATLYSHSLTNSRIIWGNILFRTLPIGKSTFTCTESKVLSRNTIKILITRTKLKLYGRKRLEPADVTKLQDISILSIFKLLTFSY</sequence>
<reference evidence="1 2" key="1">
    <citation type="journal article" date="2019" name="PLoS Biol.">
        <title>Sex chromosomes control vertical transmission of feminizing Wolbachia symbionts in an isopod.</title>
        <authorList>
            <person name="Becking T."/>
            <person name="Chebbi M.A."/>
            <person name="Giraud I."/>
            <person name="Moumen B."/>
            <person name="Laverre T."/>
            <person name="Caubet Y."/>
            <person name="Peccoud J."/>
            <person name="Gilbert C."/>
            <person name="Cordaux R."/>
        </authorList>
    </citation>
    <scope>NUCLEOTIDE SEQUENCE [LARGE SCALE GENOMIC DNA]</scope>
    <source>
        <strain evidence="1">ANa2</strain>
        <tissue evidence="1">Whole body excluding digestive tract and cuticle</tissue>
    </source>
</reference>
<protein>
    <submittedName>
        <fullName evidence="1">Uncharacterized protein</fullName>
    </submittedName>
</protein>
<proteinExistence type="predicted"/>
<dbReference type="Proteomes" id="UP000326759">
    <property type="component" value="Unassembled WGS sequence"/>
</dbReference>
<evidence type="ECO:0000313" key="2">
    <source>
        <dbReference type="Proteomes" id="UP000326759"/>
    </source>
</evidence>